<evidence type="ECO:0000256" key="3">
    <source>
        <dbReference type="ARBA" id="ARBA00022630"/>
    </source>
</evidence>
<dbReference type="Pfam" id="PF02770">
    <property type="entry name" value="Acyl-CoA_dh_M"/>
    <property type="match status" value="1"/>
</dbReference>
<dbReference type="PANTHER" id="PTHR42803">
    <property type="entry name" value="ACYL-COA DEHYDROGENASE"/>
    <property type="match status" value="1"/>
</dbReference>
<dbReference type="Gene3D" id="2.40.110.10">
    <property type="entry name" value="Butyryl-CoA Dehydrogenase, subunit A, domain 2"/>
    <property type="match status" value="1"/>
</dbReference>
<keyword evidence="3 6" id="KW-0285">Flavoprotein</keyword>
<evidence type="ECO:0000259" key="9">
    <source>
        <dbReference type="Pfam" id="PF02771"/>
    </source>
</evidence>
<dbReference type="InterPro" id="IPR006091">
    <property type="entry name" value="Acyl-CoA_Oxase/DH_mid-dom"/>
</dbReference>
<sequence>MPYRAPVTDFQFLFDHVVGLKQIASTERFADATEDVVQAILAEAAKLSEEVLAPLQRAGDLHPARLENGVVRTSPGFAEGYQAVAEGGWVSIAASPEHGGMGLPMTVTSAVNEMMGSACLSLQVSPLMTQGQIEALEHHASDEIKAIYLPKLVSGAWSGTMNLTEAHAGSDVGSLRSKAEPNGDGTYAIKGQKIFISWGDNDFTENVCHLVLARLPDAGPGTKGISLFLVPKFIPDAQGAPGKANDLKVVSLEHKLGLHGSPTAVMQYDGATGWLVGEEHDGMRAMFTMMNNARLGVSLQGIAAAEGAMQHAIGYATDRAQGRSLAPNPTGTIFDHADVRRMLTTMKAEIFAARAISLSLAAAIDMETATGADEWRARAAFLTPIAKAFGTETGIAMCNIGVQVHGGMGYVEETGAAQYLRDVRVTAIYEGTNGIQAMDLTGRKLADGGEAAYAILDEIEERAEAARHSLPELAEPVWQATESLREATEWMVAQTDMNARFAGALPFLRAFGRVLGGHFHLTAAMATEGKGPRASLAQFYIAQLLPETHGLLAQATAGADTLYALSQEDFAA</sequence>
<dbReference type="InterPro" id="IPR013786">
    <property type="entry name" value="AcylCoA_DH/ox_N"/>
</dbReference>
<keyword evidence="5 6" id="KW-0560">Oxidoreductase</keyword>
<dbReference type="Proteomes" id="UP001364156">
    <property type="component" value="Chromosome"/>
</dbReference>
<protein>
    <submittedName>
        <fullName evidence="11">Acyl-CoA dehydrogenase</fullName>
    </submittedName>
</protein>
<dbReference type="Gene3D" id="1.10.540.10">
    <property type="entry name" value="Acyl-CoA dehydrogenase/oxidase, N-terminal domain"/>
    <property type="match status" value="1"/>
</dbReference>
<organism evidence="11 12">
    <name type="scientific">Roseovarius phycicola</name>
    <dbReference type="NCBI Taxonomy" id="3080976"/>
    <lineage>
        <taxon>Bacteria</taxon>
        <taxon>Pseudomonadati</taxon>
        <taxon>Pseudomonadota</taxon>
        <taxon>Alphaproteobacteria</taxon>
        <taxon>Rhodobacterales</taxon>
        <taxon>Roseobacteraceae</taxon>
        <taxon>Roseovarius</taxon>
    </lineage>
</organism>
<name>A0ABZ2HIV9_9RHOB</name>
<gene>
    <name evidence="11" type="ORF">RZ517_03260</name>
</gene>
<feature type="domain" description="Acetyl-CoA dehydrogenase-like C-terminal" evidence="10">
    <location>
        <begin position="456"/>
        <end position="565"/>
    </location>
</feature>
<evidence type="ECO:0000313" key="11">
    <source>
        <dbReference type="EMBL" id="WWR47218.1"/>
    </source>
</evidence>
<evidence type="ECO:0000256" key="4">
    <source>
        <dbReference type="ARBA" id="ARBA00022827"/>
    </source>
</evidence>
<evidence type="ECO:0000313" key="12">
    <source>
        <dbReference type="Proteomes" id="UP001364156"/>
    </source>
</evidence>
<dbReference type="InterPro" id="IPR052166">
    <property type="entry name" value="Diverse_Acyl-CoA_DH"/>
</dbReference>
<feature type="domain" description="Acyl-CoA dehydrogenase/oxidase C-terminal" evidence="7">
    <location>
        <begin position="281"/>
        <end position="440"/>
    </location>
</feature>
<evidence type="ECO:0000259" key="8">
    <source>
        <dbReference type="Pfam" id="PF02770"/>
    </source>
</evidence>
<dbReference type="InterPro" id="IPR025878">
    <property type="entry name" value="Acyl-CoA_dh-like_C_dom"/>
</dbReference>
<dbReference type="RefSeq" id="WP_338550050.1">
    <property type="nucleotide sequence ID" value="NZ_CP146069.1"/>
</dbReference>
<dbReference type="InterPro" id="IPR009100">
    <property type="entry name" value="AcylCoA_DH/oxidase_NM_dom_sf"/>
</dbReference>
<evidence type="ECO:0000256" key="6">
    <source>
        <dbReference type="RuleBase" id="RU362125"/>
    </source>
</evidence>
<dbReference type="SUPFAM" id="SSF56645">
    <property type="entry name" value="Acyl-CoA dehydrogenase NM domain-like"/>
    <property type="match status" value="1"/>
</dbReference>
<dbReference type="Pfam" id="PF02771">
    <property type="entry name" value="Acyl-CoA_dh_N"/>
    <property type="match status" value="1"/>
</dbReference>
<dbReference type="EMBL" id="CP146069">
    <property type="protein sequence ID" value="WWR47218.1"/>
    <property type="molecule type" value="Genomic_DNA"/>
</dbReference>
<evidence type="ECO:0000259" key="7">
    <source>
        <dbReference type="Pfam" id="PF00441"/>
    </source>
</evidence>
<keyword evidence="4 6" id="KW-0274">FAD</keyword>
<feature type="domain" description="Acyl-CoA dehydrogenase/oxidase N-terminal" evidence="9">
    <location>
        <begin position="39"/>
        <end position="155"/>
    </location>
</feature>
<dbReference type="PANTHER" id="PTHR42803:SF1">
    <property type="entry name" value="BROAD-SPECIFICITY LINEAR ACYL-COA DEHYDROGENASE FADE5"/>
    <property type="match status" value="1"/>
</dbReference>
<dbReference type="Pfam" id="PF12806">
    <property type="entry name" value="Acyl-CoA_dh_C"/>
    <property type="match status" value="1"/>
</dbReference>
<accession>A0ABZ2HIV9</accession>
<feature type="domain" description="Acyl-CoA oxidase/dehydrogenase middle" evidence="8">
    <location>
        <begin position="161"/>
        <end position="269"/>
    </location>
</feature>
<dbReference type="InterPro" id="IPR037069">
    <property type="entry name" value="AcylCoA_DH/ox_N_sf"/>
</dbReference>
<evidence type="ECO:0000256" key="5">
    <source>
        <dbReference type="ARBA" id="ARBA00023002"/>
    </source>
</evidence>
<dbReference type="InterPro" id="IPR046373">
    <property type="entry name" value="Acyl-CoA_Oxase/DH_mid-dom_sf"/>
</dbReference>
<comment type="similarity">
    <text evidence="2 6">Belongs to the acyl-CoA dehydrogenase family.</text>
</comment>
<reference evidence="11 12" key="1">
    <citation type="submission" date="2023-10" db="EMBL/GenBank/DDBJ databases">
        <title>Roseovarius strain S88 nov., isolated from a marine algae.</title>
        <authorList>
            <person name="Lee M.W."/>
            <person name="Lee J.K."/>
            <person name="Kim J.M."/>
            <person name="Choi D.G."/>
            <person name="Baek J.H."/>
            <person name="Bayburt H."/>
            <person name="Jung J.J."/>
            <person name="Han D.M."/>
            <person name="Jeon C.O."/>
        </authorList>
    </citation>
    <scope>NUCLEOTIDE SEQUENCE [LARGE SCALE GENOMIC DNA]</scope>
    <source>
        <strain evidence="11 12">S88</strain>
    </source>
</reference>
<dbReference type="InterPro" id="IPR036250">
    <property type="entry name" value="AcylCo_DH-like_C"/>
</dbReference>
<dbReference type="Pfam" id="PF00441">
    <property type="entry name" value="Acyl-CoA_dh_1"/>
    <property type="match status" value="1"/>
</dbReference>
<dbReference type="SUPFAM" id="SSF47203">
    <property type="entry name" value="Acyl-CoA dehydrogenase C-terminal domain-like"/>
    <property type="match status" value="1"/>
</dbReference>
<keyword evidence="12" id="KW-1185">Reference proteome</keyword>
<evidence type="ECO:0000256" key="2">
    <source>
        <dbReference type="ARBA" id="ARBA00009347"/>
    </source>
</evidence>
<comment type="cofactor">
    <cofactor evidence="1 6">
        <name>FAD</name>
        <dbReference type="ChEBI" id="CHEBI:57692"/>
    </cofactor>
</comment>
<evidence type="ECO:0000259" key="10">
    <source>
        <dbReference type="Pfam" id="PF12806"/>
    </source>
</evidence>
<dbReference type="InterPro" id="IPR009075">
    <property type="entry name" value="AcylCo_DH/oxidase_C"/>
</dbReference>
<dbReference type="Gene3D" id="1.20.140.10">
    <property type="entry name" value="Butyryl-CoA Dehydrogenase, subunit A, domain 3"/>
    <property type="match status" value="1"/>
</dbReference>
<evidence type="ECO:0000256" key="1">
    <source>
        <dbReference type="ARBA" id="ARBA00001974"/>
    </source>
</evidence>
<proteinExistence type="inferred from homology"/>